<evidence type="ECO:0000313" key="3">
    <source>
        <dbReference type="Proteomes" id="UP000272025"/>
    </source>
</evidence>
<protein>
    <submittedName>
        <fullName evidence="2">PGAM-domain-containing protein</fullName>
    </submittedName>
</protein>
<dbReference type="Proteomes" id="UP000272025">
    <property type="component" value="Unassembled WGS sequence"/>
</dbReference>
<feature type="region of interest" description="Disordered" evidence="1">
    <location>
        <begin position="313"/>
        <end position="340"/>
    </location>
</feature>
<dbReference type="AlphaFoldDB" id="A0A3N2PMH6"/>
<dbReference type="GeneID" id="39579073"/>
<evidence type="ECO:0000313" key="2">
    <source>
        <dbReference type="EMBL" id="ROT35713.1"/>
    </source>
</evidence>
<reference evidence="2 3" key="1">
    <citation type="journal article" date="2018" name="Mol. Ecol.">
        <title>The obligate alkalophilic soda-lake fungus Sodiomyces alkalinus has shifted to a protein diet.</title>
        <authorList>
            <person name="Grum-Grzhimaylo A.A."/>
            <person name="Falkoski D.L."/>
            <person name="van den Heuvel J."/>
            <person name="Valero-Jimenez C.A."/>
            <person name="Min B."/>
            <person name="Choi I.G."/>
            <person name="Lipzen A."/>
            <person name="Daum C.G."/>
            <person name="Aanen D.K."/>
            <person name="Tsang A."/>
            <person name="Henrissat B."/>
            <person name="Bilanenko E.N."/>
            <person name="de Vries R.P."/>
            <person name="van Kan J.A.L."/>
            <person name="Grigoriev I.V."/>
            <person name="Debets A.J.M."/>
        </authorList>
    </citation>
    <scope>NUCLEOTIDE SEQUENCE [LARGE SCALE GENOMIC DNA]</scope>
    <source>
        <strain evidence="2 3">F11</strain>
    </source>
</reference>
<organism evidence="2 3">
    <name type="scientific">Sodiomyces alkalinus (strain CBS 110278 / VKM F-3762 / F11)</name>
    <name type="common">Alkaliphilic filamentous fungus</name>
    <dbReference type="NCBI Taxonomy" id="1314773"/>
    <lineage>
        <taxon>Eukaryota</taxon>
        <taxon>Fungi</taxon>
        <taxon>Dikarya</taxon>
        <taxon>Ascomycota</taxon>
        <taxon>Pezizomycotina</taxon>
        <taxon>Sordariomycetes</taxon>
        <taxon>Hypocreomycetidae</taxon>
        <taxon>Glomerellales</taxon>
        <taxon>Plectosphaerellaceae</taxon>
        <taxon>Sodiomyces</taxon>
    </lineage>
</organism>
<name>A0A3N2PMH6_SODAK</name>
<feature type="compositionally biased region" description="Polar residues" evidence="1">
    <location>
        <begin position="242"/>
        <end position="253"/>
    </location>
</feature>
<dbReference type="PANTHER" id="PTHR16469:SF51">
    <property type="entry name" value="TRANSCRIPTION FACTOR TAU 55 KDA SUBUNIT"/>
    <property type="match status" value="1"/>
</dbReference>
<dbReference type="EMBL" id="ML119060">
    <property type="protein sequence ID" value="ROT35713.1"/>
    <property type="molecule type" value="Genomic_DNA"/>
</dbReference>
<dbReference type="OrthoDB" id="414418at2759"/>
<dbReference type="RefSeq" id="XP_028463519.1">
    <property type="nucleotide sequence ID" value="XM_028610595.1"/>
</dbReference>
<dbReference type="SMART" id="SM00855">
    <property type="entry name" value="PGAM"/>
    <property type="match status" value="1"/>
</dbReference>
<feature type="region of interest" description="Disordered" evidence="1">
    <location>
        <begin position="238"/>
        <end position="258"/>
    </location>
</feature>
<dbReference type="STRING" id="1314773.A0A3N2PMH6"/>
<gene>
    <name evidence="2" type="ORF">SODALDRAFT_328097</name>
</gene>
<dbReference type="Gene3D" id="3.40.50.1240">
    <property type="entry name" value="Phosphoglycerate mutase-like"/>
    <property type="match status" value="1"/>
</dbReference>
<dbReference type="InterPro" id="IPR013078">
    <property type="entry name" value="His_Pase_superF_clade-1"/>
</dbReference>
<accession>A0A3N2PMH6</accession>
<feature type="region of interest" description="Disordered" evidence="1">
    <location>
        <begin position="87"/>
        <end position="111"/>
    </location>
</feature>
<feature type="compositionally biased region" description="Polar residues" evidence="1">
    <location>
        <begin position="90"/>
        <end position="99"/>
    </location>
</feature>
<keyword evidence="3" id="KW-1185">Reference proteome</keyword>
<dbReference type="InterPro" id="IPR029033">
    <property type="entry name" value="His_PPase_superfam"/>
</dbReference>
<dbReference type="SUPFAM" id="SSF53254">
    <property type="entry name" value="Phosphoglycerate mutase-like"/>
    <property type="match status" value="1"/>
</dbReference>
<dbReference type="CDD" id="cd07067">
    <property type="entry name" value="HP_PGM_like"/>
    <property type="match status" value="1"/>
</dbReference>
<dbReference type="InterPro" id="IPR051710">
    <property type="entry name" value="Phosphatase_SH3-domain"/>
</dbReference>
<dbReference type="Pfam" id="PF00300">
    <property type="entry name" value="His_Phos_1"/>
    <property type="match status" value="2"/>
</dbReference>
<feature type="compositionally biased region" description="Basic and acidic residues" evidence="1">
    <location>
        <begin position="314"/>
        <end position="329"/>
    </location>
</feature>
<evidence type="ECO:0000256" key="1">
    <source>
        <dbReference type="SAM" id="MobiDB-lite"/>
    </source>
</evidence>
<sequence>MSLEVIYLVRHGFRSNWLVDHVTGNYSSSVPSPTGISADPALTAHGVDQANELAAHLLTVDPAIEAVYSSPYYRCLQTISPFVERKAQEHQSLQQQRGTGASRDQDTPQSAVTTIRPELGISEWYGAAHFEHPTPAPGPVLKSMFPHYDEKYQSEVVPARKGETIQELYQRVAKAAAAIIDQCDAEGRRAVILCSHAAPIIALSRVLTGQVPENPETHDFDAFTCGLGVFRRKRNPDLSEAEAQNASRQGTDSESWKLGTGVRGGWTCEANSDCSFLSGGEERGWRFSGDESFPAANPSSQADAGIALGVVVEGRQRGAQDRQQPRAPRDGNAAAGGHHL</sequence>
<proteinExistence type="predicted"/>
<dbReference type="PANTHER" id="PTHR16469">
    <property type="entry name" value="UBIQUITIN-ASSOCIATED AND SH3 DOMAIN-CONTAINING BA-RELATED"/>
    <property type="match status" value="1"/>
</dbReference>